<dbReference type="SUPFAM" id="SSF53328">
    <property type="entry name" value="Formyltransferase"/>
    <property type="match status" value="1"/>
</dbReference>
<evidence type="ECO:0000256" key="1">
    <source>
        <dbReference type="ARBA" id="ARBA00010699"/>
    </source>
</evidence>
<sequence length="329" mass="36704">MRIVFFGTPDFAVATLEKLLNDNNHQVIAVVTQPDKRRGRGSKMIPSAVKKTALQHNLPIWQPHRIKKDQTTLQLLQQSQADVFVVVAYGQILSSQILQMPKYGCINVHGSILPEYRGAAPIQWSIYDGKQETGITTMLMDEGMDTGAMLLKAYTPISLLENSDTLAEKLATQGAQLLLQTLAKLPDIKPTPQDDALATHARLINKEDYLINWKNSAGQIHNQIRAFYPNCFTTFRQQKLKICNSIPLQDIENLELPPELLKIKSYLSDIDSVKGEVGEIVKTVKNFGFIVQTGSGLLLILEVQLAGKKLQSAWNFINGTHLQLGEFLS</sequence>
<evidence type="ECO:0000256" key="2">
    <source>
        <dbReference type="ARBA" id="ARBA00012261"/>
    </source>
</evidence>
<comment type="function">
    <text evidence="5">Attaches a formyl group to the free amino group of methionyl-tRNA(fMet). The formyl group appears to play a dual role in the initiator identity of N-formylmethionyl-tRNA by promoting its recognition by IF2 and preventing the misappropriation of this tRNA by the elongation apparatus.</text>
</comment>
<dbReference type="InterPro" id="IPR002376">
    <property type="entry name" value="Formyl_transf_N"/>
</dbReference>
<dbReference type="InterPro" id="IPR005794">
    <property type="entry name" value="Fmt"/>
</dbReference>
<feature type="domain" description="Formyl transferase C-terminal" evidence="7">
    <location>
        <begin position="204"/>
        <end position="320"/>
    </location>
</feature>
<keyword evidence="3 5" id="KW-0808">Transferase</keyword>
<dbReference type="CDD" id="cd08646">
    <property type="entry name" value="FMT_core_Met-tRNA-FMT_N"/>
    <property type="match status" value="1"/>
</dbReference>
<name>A0ABR9V4C8_9CHRO</name>
<dbReference type="NCBIfam" id="TIGR00460">
    <property type="entry name" value="fmt"/>
    <property type="match status" value="1"/>
</dbReference>
<feature type="binding site" evidence="5">
    <location>
        <begin position="111"/>
        <end position="114"/>
    </location>
    <ligand>
        <name>(6S)-5,6,7,8-tetrahydrofolate</name>
        <dbReference type="ChEBI" id="CHEBI:57453"/>
    </ligand>
</feature>
<dbReference type="PROSITE" id="PS00373">
    <property type="entry name" value="GART"/>
    <property type="match status" value="1"/>
</dbReference>
<dbReference type="PANTHER" id="PTHR11138">
    <property type="entry name" value="METHIONYL-TRNA FORMYLTRANSFERASE"/>
    <property type="match status" value="1"/>
</dbReference>
<comment type="caution">
    <text evidence="8">The sequence shown here is derived from an EMBL/GenBank/DDBJ whole genome shotgun (WGS) entry which is preliminary data.</text>
</comment>
<proteinExistence type="inferred from homology"/>
<dbReference type="InterPro" id="IPR036477">
    <property type="entry name" value="Formyl_transf_N_sf"/>
</dbReference>
<evidence type="ECO:0000256" key="4">
    <source>
        <dbReference type="ARBA" id="ARBA00022917"/>
    </source>
</evidence>
<dbReference type="InterPro" id="IPR044135">
    <property type="entry name" value="Met-tRNA-FMT_C"/>
</dbReference>
<evidence type="ECO:0000313" key="9">
    <source>
        <dbReference type="Proteomes" id="UP000654604"/>
    </source>
</evidence>
<dbReference type="CDD" id="cd08704">
    <property type="entry name" value="Met_tRNA_FMT_C"/>
    <property type="match status" value="1"/>
</dbReference>
<keyword evidence="9" id="KW-1185">Reference proteome</keyword>
<dbReference type="RefSeq" id="WP_193800852.1">
    <property type="nucleotide sequence ID" value="NZ_JADEWC010000015.1"/>
</dbReference>
<dbReference type="HAMAP" id="MF_00182">
    <property type="entry name" value="Formyl_trans"/>
    <property type="match status" value="1"/>
</dbReference>
<dbReference type="InterPro" id="IPR011034">
    <property type="entry name" value="Formyl_transferase-like_C_sf"/>
</dbReference>
<comment type="catalytic activity">
    <reaction evidence="5">
        <text>L-methionyl-tRNA(fMet) + (6R)-10-formyltetrahydrofolate = N-formyl-L-methionyl-tRNA(fMet) + (6S)-5,6,7,8-tetrahydrofolate + H(+)</text>
        <dbReference type="Rhea" id="RHEA:24380"/>
        <dbReference type="Rhea" id="RHEA-COMP:9952"/>
        <dbReference type="Rhea" id="RHEA-COMP:9953"/>
        <dbReference type="ChEBI" id="CHEBI:15378"/>
        <dbReference type="ChEBI" id="CHEBI:57453"/>
        <dbReference type="ChEBI" id="CHEBI:78530"/>
        <dbReference type="ChEBI" id="CHEBI:78844"/>
        <dbReference type="ChEBI" id="CHEBI:195366"/>
        <dbReference type="EC" id="2.1.2.9"/>
    </reaction>
</comment>
<reference evidence="8 9" key="1">
    <citation type="submission" date="2020-10" db="EMBL/GenBank/DDBJ databases">
        <authorList>
            <person name="Castelo-Branco R."/>
            <person name="Eusebio N."/>
            <person name="Adriana R."/>
            <person name="Vieira A."/>
            <person name="Brugerolle De Fraissinette N."/>
            <person name="Rezende De Castro R."/>
            <person name="Schneider M.P."/>
            <person name="Vasconcelos V."/>
            <person name="Leao P.N."/>
        </authorList>
    </citation>
    <scope>NUCLEOTIDE SEQUENCE [LARGE SCALE GENOMIC DNA]</scope>
    <source>
        <strain evidence="8 9">LEGE 03274</strain>
    </source>
</reference>
<gene>
    <name evidence="5" type="primary">fmt</name>
    <name evidence="8" type="ORF">IQ215_08300</name>
</gene>
<evidence type="ECO:0000256" key="5">
    <source>
        <dbReference type="HAMAP-Rule" id="MF_00182"/>
    </source>
</evidence>
<comment type="similarity">
    <text evidence="1 5">Belongs to the Fmt family.</text>
</comment>
<dbReference type="GO" id="GO:0004479">
    <property type="term" value="F:methionyl-tRNA formyltransferase activity"/>
    <property type="evidence" value="ECO:0007669"/>
    <property type="project" value="UniProtKB-EC"/>
</dbReference>
<evidence type="ECO:0000313" key="8">
    <source>
        <dbReference type="EMBL" id="MBE9222697.1"/>
    </source>
</evidence>
<dbReference type="InterPro" id="IPR001555">
    <property type="entry name" value="GART_AS"/>
</dbReference>
<dbReference type="EC" id="2.1.2.9" evidence="2 5"/>
<evidence type="ECO:0000256" key="3">
    <source>
        <dbReference type="ARBA" id="ARBA00022679"/>
    </source>
</evidence>
<organism evidence="8 9">
    <name type="scientific">Cyanobacterium stanieri LEGE 03274</name>
    <dbReference type="NCBI Taxonomy" id="1828756"/>
    <lineage>
        <taxon>Bacteria</taxon>
        <taxon>Bacillati</taxon>
        <taxon>Cyanobacteriota</taxon>
        <taxon>Cyanophyceae</taxon>
        <taxon>Oscillatoriophycideae</taxon>
        <taxon>Chroococcales</taxon>
        <taxon>Geminocystaceae</taxon>
        <taxon>Cyanobacterium</taxon>
    </lineage>
</organism>
<dbReference type="EMBL" id="JADEWC010000015">
    <property type="protein sequence ID" value="MBE9222697.1"/>
    <property type="molecule type" value="Genomic_DNA"/>
</dbReference>
<keyword evidence="4 5" id="KW-0648">Protein biosynthesis</keyword>
<protein>
    <recommendedName>
        <fullName evidence="2 5">Methionyl-tRNA formyltransferase</fullName>
        <ecNumber evidence="2 5">2.1.2.9</ecNumber>
    </recommendedName>
</protein>
<evidence type="ECO:0000259" key="6">
    <source>
        <dbReference type="Pfam" id="PF00551"/>
    </source>
</evidence>
<feature type="domain" description="Formyl transferase N-terminal" evidence="6">
    <location>
        <begin position="1"/>
        <end position="181"/>
    </location>
</feature>
<dbReference type="Pfam" id="PF00551">
    <property type="entry name" value="Formyl_trans_N"/>
    <property type="match status" value="1"/>
</dbReference>
<dbReference type="InterPro" id="IPR005793">
    <property type="entry name" value="Formyl_trans_C"/>
</dbReference>
<dbReference type="PANTHER" id="PTHR11138:SF5">
    <property type="entry name" value="METHIONYL-TRNA FORMYLTRANSFERASE, MITOCHONDRIAL"/>
    <property type="match status" value="1"/>
</dbReference>
<dbReference type="InterPro" id="IPR041711">
    <property type="entry name" value="Met-tRNA-FMT_N"/>
</dbReference>
<accession>A0ABR9V4C8</accession>
<dbReference type="SUPFAM" id="SSF50486">
    <property type="entry name" value="FMT C-terminal domain-like"/>
    <property type="match status" value="1"/>
</dbReference>
<evidence type="ECO:0000259" key="7">
    <source>
        <dbReference type="Pfam" id="PF02911"/>
    </source>
</evidence>
<dbReference type="Proteomes" id="UP000654604">
    <property type="component" value="Unassembled WGS sequence"/>
</dbReference>
<dbReference type="Pfam" id="PF02911">
    <property type="entry name" value="Formyl_trans_C"/>
    <property type="match status" value="1"/>
</dbReference>
<dbReference type="Gene3D" id="3.40.50.12230">
    <property type="match status" value="1"/>
</dbReference>